<feature type="transmembrane region" description="Helical" evidence="7">
    <location>
        <begin position="306"/>
        <end position="327"/>
    </location>
</feature>
<dbReference type="RefSeq" id="WP_045922977.1">
    <property type="nucleotide sequence ID" value="NZ_JBHTHW010000008.1"/>
</dbReference>
<feature type="transmembrane region" description="Helical" evidence="7">
    <location>
        <begin position="150"/>
        <end position="173"/>
    </location>
</feature>
<evidence type="ECO:0000256" key="3">
    <source>
        <dbReference type="ARBA" id="ARBA00022475"/>
    </source>
</evidence>
<keyword evidence="5 7" id="KW-1133">Transmembrane helix</keyword>
<comment type="subcellular location">
    <subcellularLocation>
        <location evidence="1">Cell membrane</location>
        <topology evidence="1">Multi-pass membrane protein</topology>
    </subcellularLocation>
</comment>
<sequence length="333" mass="37607">MKIPITNTRLDKLNPKRQAIFLATLAKLLSNGFSIETSLESMRLILPQENKLLLRIIQRLNIGENLAAALFDTGLTKTILSQIMIAEIHGNLIKCLRENAATLLIRQKNLQKILNLLAYPCFLLISLGLLLLFLRIEMAQQLPHLALPSYYWLCLRILAIIIFLALLGTIIYLRHTSEINRALKQMQIPFLGRIYRNYFHYLILSAIATFLKSGLSLNEILATSKQLTVGSIQQQLAQEIEAQILAGQPLSLIIQTNPFLPPEIDIALNLGHSNQQIALELQTIAEIKYQNLQQQLQKLINQIQPVLFLIVAGLILGTYLSILLPIYSMMKGM</sequence>
<dbReference type="Proteomes" id="UP000033695">
    <property type="component" value="Unassembled WGS sequence"/>
</dbReference>
<dbReference type="PANTHER" id="PTHR30012:SF0">
    <property type="entry name" value="TYPE II SECRETION SYSTEM PROTEIN F-RELATED"/>
    <property type="match status" value="1"/>
</dbReference>
<keyword evidence="10" id="KW-1185">Reference proteome</keyword>
<protein>
    <recommendedName>
        <fullName evidence="8">Type II secretion system protein GspF domain-containing protein</fullName>
    </recommendedName>
</protein>
<dbReference type="AlphaFoldDB" id="A0A0F4KRN8"/>
<dbReference type="InterPro" id="IPR018076">
    <property type="entry name" value="T2SS_GspF_dom"/>
</dbReference>
<dbReference type="Pfam" id="PF00482">
    <property type="entry name" value="T2SSF"/>
    <property type="match status" value="2"/>
</dbReference>
<evidence type="ECO:0000256" key="6">
    <source>
        <dbReference type="ARBA" id="ARBA00023136"/>
    </source>
</evidence>
<dbReference type="InterPro" id="IPR042094">
    <property type="entry name" value="T2SS_GspF_sf"/>
</dbReference>
<reference evidence="9 10" key="1">
    <citation type="submission" date="2014-12" db="EMBL/GenBank/DDBJ databases">
        <title>Comparative genomics of the lactic acid bacteria isolated from the honey bee gut.</title>
        <authorList>
            <person name="Ellegaard K.M."/>
            <person name="Tamarit D."/>
            <person name="Javelind E."/>
            <person name="Olofsson T."/>
            <person name="Andersson S.G."/>
            <person name="Vasquez A."/>
        </authorList>
    </citation>
    <scope>NUCLEOTIDE SEQUENCE [LARGE SCALE GENOMIC DNA]</scope>
    <source>
        <strain evidence="9 10">Hon2</strain>
    </source>
</reference>
<keyword evidence="4 7" id="KW-0812">Transmembrane</keyword>
<dbReference type="HOGENOM" id="CLU_035032_1_0_9"/>
<dbReference type="EMBL" id="JXBZ01000008">
    <property type="protein sequence ID" value="KJY48713.1"/>
    <property type="molecule type" value="Genomic_DNA"/>
</dbReference>
<evidence type="ECO:0000256" key="2">
    <source>
        <dbReference type="ARBA" id="ARBA00005745"/>
    </source>
</evidence>
<organism evidence="9 10">
    <name type="scientific">Bombilactobacillus mellis</name>
    <dbReference type="NCBI Taxonomy" id="1218508"/>
    <lineage>
        <taxon>Bacteria</taxon>
        <taxon>Bacillati</taxon>
        <taxon>Bacillota</taxon>
        <taxon>Bacilli</taxon>
        <taxon>Lactobacillales</taxon>
        <taxon>Lactobacillaceae</taxon>
        <taxon>Bombilactobacillus</taxon>
    </lineage>
</organism>
<dbReference type="InterPro" id="IPR003004">
    <property type="entry name" value="GspF/PilC"/>
</dbReference>
<dbReference type="STRING" id="1218508.JG29_11230"/>
<dbReference type="Gene3D" id="1.20.81.30">
    <property type="entry name" value="Type II secretion system (T2SS), domain F"/>
    <property type="match status" value="2"/>
</dbReference>
<comment type="similarity">
    <text evidence="2">Belongs to the GSP F family.</text>
</comment>
<evidence type="ECO:0000259" key="8">
    <source>
        <dbReference type="Pfam" id="PF00482"/>
    </source>
</evidence>
<evidence type="ECO:0000256" key="7">
    <source>
        <dbReference type="SAM" id="Phobius"/>
    </source>
</evidence>
<feature type="transmembrane region" description="Helical" evidence="7">
    <location>
        <begin position="194"/>
        <end position="211"/>
    </location>
</feature>
<dbReference type="PANTHER" id="PTHR30012">
    <property type="entry name" value="GENERAL SECRETION PATHWAY PROTEIN"/>
    <property type="match status" value="1"/>
</dbReference>
<accession>A0A0F4KRN8</accession>
<name>A0A0F4KRN8_9LACO</name>
<evidence type="ECO:0000313" key="10">
    <source>
        <dbReference type="Proteomes" id="UP000033695"/>
    </source>
</evidence>
<dbReference type="PATRIC" id="fig|1218508.4.peg.1109"/>
<keyword evidence="6 7" id="KW-0472">Membrane</keyword>
<proteinExistence type="inferred from homology"/>
<feature type="transmembrane region" description="Helical" evidence="7">
    <location>
        <begin position="116"/>
        <end position="138"/>
    </location>
</feature>
<comment type="caution">
    <text evidence="9">The sequence shown here is derived from an EMBL/GenBank/DDBJ whole genome shotgun (WGS) entry which is preliminary data.</text>
</comment>
<feature type="domain" description="Type II secretion system protein GspF" evidence="8">
    <location>
        <begin position="21"/>
        <end position="135"/>
    </location>
</feature>
<evidence type="ECO:0000256" key="1">
    <source>
        <dbReference type="ARBA" id="ARBA00004651"/>
    </source>
</evidence>
<evidence type="ECO:0000256" key="5">
    <source>
        <dbReference type="ARBA" id="ARBA00022989"/>
    </source>
</evidence>
<dbReference type="GO" id="GO:0005886">
    <property type="term" value="C:plasma membrane"/>
    <property type="evidence" value="ECO:0007669"/>
    <property type="project" value="UniProtKB-SubCell"/>
</dbReference>
<evidence type="ECO:0000256" key="4">
    <source>
        <dbReference type="ARBA" id="ARBA00022692"/>
    </source>
</evidence>
<feature type="domain" description="Type II secretion system protein GspF" evidence="8">
    <location>
        <begin position="204"/>
        <end position="325"/>
    </location>
</feature>
<gene>
    <name evidence="9" type="ORF">JG29_11230</name>
</gene>
<keyword evidence="3" id="KW-1003">Cell membrane</keyword>
<evidence type="ECO:0000313" key="9">
    <source>
        <dbReference type="EMBL" id="KJY48713.1"/>
    </source>
</evidence>